<keyword evidence="4" id="KW-1185">Reference proteome</keyword>
<comment type="caution">
    <text evidence="3">The sequence shown here is derived from an EMBL/GenBank/DDBJ whole genome shotgun (WGS) entry which is preliminary data.</text>
</comment>
<evidence type="ECO:0000313" key="3">
    <source>
        <dbReference type="EMBL" id="MBC2889092.1"/>
    </source>
</evidence>
<dbReference type="Proteomes" id="UP000587396">
    <property type="component" value="Unassembled WGS sequence"/>
</dbReference>
<dbReference type="Gene3D" id="3.90.1010.10">
    <property type="match status" value="1"/>
</dbReference>
<sequence length="138" mass="15495">MNPACEAQDALVADFEELDDPFFRYEYLLGLAAELPVMSEKDKKRAAKVEGCQSSVWMIVERNDDGTLSFAFESDTLIVRGVLRVMQIVFSERTPADILNCPFNLPARAGLDDLFEAQRRNGMRAIASAIFTQAERAR</sequence>
<reference evidence="3 4" key="1">
    <citation type="submission" date="2020-08" db="EMBL/GenBank/DDBJ databases">
        <authorList>
            <person name="Liu C."/>
            <person name="Sun Q."/>
        </authorList>
    </citation>
    <scope>NUCLEOTIDE SEQUENCE [LARGE SCALE GENOMIC DNA]</scope>
    <source>
        <strain evidence="3 4">N22</strain>
    </source>
</reference>
<dbReference type="InterPro" id="IPR003808">
    <property type="entry name" value="Fe-S_metab-assoc_dom"/>
</dbReference>
<dbReference type="EMBL" id="JACMSE010000003">
    <property type="protein sequence ID" value="MBC2889092.1"/>
    <property type="molecule type" value="Genomic_DNA"/>
</dbReference>
<dbReference type="RefSeq" id="WP_185904968.1">
    <property type="nucleotide sequence ID" value="NZ_JACMSE010000003.1"/>
</dbReference>
<dbReference type="AlphaFoldDB" id="A0A842JAB7"/>
<gene>
    <name evidence="3" type="ORF">H7313_06985</name>
</gene>
<proteinExistence type="inferred from homology"/>
<feature type="domain" description="Fe-S metabolism associated" evidence="2">
    <location>
        <begin position="13"/>
        <end position="130"/>
    </location>
</feature>
<evidence type="ECO:0000259" key="2">
    <source>
        <dbReference type="Pfam" id="PF02657"/>
    </source>
</evidence>
<organism evidence="3 4">
    <name type="scientific">Gordonibacter massiliensis</name>
    <name type="common">ex Traore et al. 2017</name>
    <dbReference type="NCBI Taxonomy" id="1841863"/>
    <lineage>
        <taxon>Bacteria</taxon>
        <taxon>Bacillati</taxon>
        <taxon>Actinomycetota</taxon>
        <taxon>Coriobacteriia</taxon>
        <taxon>Eggerthellales</taxon>
        <taxon>Eggerthellaceae</taxon>
        <taxon>Gordonibacter</taxon>
    </lineage>
</organism>
<comment type="similarity">
    <text evidence="1">Belongs to the SufE family.</text>
</comment>
<dbReference type="PANTHER" id="PTHR43597:SF5">
    <property type="entry name" value="SUFE-LIKE PROTEIN 2, CHLOROPLASTIC"/>
    <property type="match status" value="1"/>
</dbReference>
<evidence type="ECO:0000256" key="1">
    <source>
        <dbReference type="ARBA" id="ARBA00010282"/>
    </source>
</evidence>
<dbReference type="Pfam" id="PF02657">
    <property type="entry name" value="SufE"/>
    <property type="match status" value="1"/>
</dbReference>
<dbReference type="SUPFAM" id="SSF82649">
    <property type="entry name" value="SufE/NifU"/>
    <property type="match status" value="1"/>
</dbReference>
<accession>A0A842JAB7</accession>
<dbReference type="PANTHER" id="PTHR43597">
    <property type="entry name" value="SULFUR ACCEPTOR PROTEIN CSDE"/>
    <property type="match status" value="1"/>
</dbReference>
<name>A0A842JAB7_9ACTN</name>
<evidence type="ECO:0000313" key="4">
    <source>
        <dbReference type="Proteomes" id="UP000587396"/>
    </source>
</evidence>
<protein>
    <submittedName>
        <fullName evidence="3">SufE family protein</fullName>
    </submittedName>
</protein>